<dbReference type="PANTHER" id="PTHR38785">
    <property type="entry name" value="HOMOLOG OF VIRK"/>
    <property type="match status" value="1"/>
</dbReference>
<dbReference type="GO" id="GO:0006974">
    <property type="term" value="P:DNA damage response"/>
    <property type="evidence" value="ECO:0007669"/>
    <property type="project" value="TreeGrafter"/>
</dbReference>
<evidence type="ECO:0000313" key="2">
    <source>
        <dbReference type="EMBL" id="KMS60318.1"/>
    </source>
</evidence>
<accession>A0A0J7YAE7</accession>
<keyword evidence="1" id="KW-1133">Transmembrane helix</keyword>
<dbReference type="Pfam" id="PF04393">
    <property type="entry name" value="DUF535"/>
    <property type="match status" value="1"/>
</dbReference>
<reference evidence="2 3" key="1">
    <citation type="journal article" date="2015" name="G3 (Bethesda)">
        <title>Insights into Ongoing Evolution of the Hexachlorocyclohexane Catabolic Pathway from Comparative Genomics of Ten Sphingomonadaceae Strains.</title>
        <authorList>
            <person name="Pearce S.L."/>
            <person name="Oakeshott J.G."/>
            <person name="Pandey G."/>
        </authorList>
    </citation>
    <scope>NUCLEOTIDE SEQUENCE [LARGE SCALE GENOMIC DNA]</scope>
    <source>
        <strain evidence="2 3">LL02</strain>
    </source>
</reference>
<dbReference type="InterPro" id="IPR007488">
    <property type="entry name" value="DUF535"/>
</dbReference>
<protein>
    <submittedName>
        <fullName evidence="2">VirK domain-containing protein</fullName>
    </submittedName>
</protein>
<name>A0A0J7YAE7_9SPHN</name>
<keyword evidence="3" id="KW-1185">Reference proteome</keyword>
<keyword evidence="1" id="KW-0472">Membrane</keyword>
<comment type="caution">
    <text evidence="2">The sequence shown here is derived from an EMBL/GenBank/DDBJ whole genome shotgun (WGS) entry which is preliminary data.</text>
</comment>
<dbReference type="EMBL" id="JACU01000001">
    <property type="protein sequence ID" value="KMS60318.1"/>
    <property type="molecule type" value="Genomic_DNA"/>
</dbReference>
<dbReference type="OrthoDB" id="6835762at2"/>
<dbReference type="PANTHER" id="PTHR38785:SF1">
    <property type="entry name" value="HOMOLOG OF VIRK"/>
    <property type="match status" value="1"/>
</dbReference>
<dbReference type="Proteomes" id="UP000052268">
    <property type="component" value="Unassembled WGS sequence"/>
</dbReference>
<sequence length="327" mass="37828">MWILKITQYLILYPLAAMSSISAVLLYIGWLFRSSNIVAKGGLVSTTLQRIQFIYAGWRHQDLLDPRAGARKAAPFHRRMKARPSMLDAVIRPYQSTNWNTRTRLTKLLAHYEAMVKLRWLFDPHEDREVTLCLLADVHPGLRLVLDEAIWFKDEGPMVISLFLDADRIFSIAFALREEDGGLVAHVGAVQGRSPRDIPDILERYRELTRTAHGMRPRDLLIELFRALCASLAVSRILLVSDAYQQHRDPYFGRSRDDVRACYDNVWLERGAVRIDETMFELPLYPNLRAPDQIPPRKRGLYRRRYDMLATISRRMTETLAHLAGRA</sequence>
<gene>
    <name evidence="2" type="ORF">V474_01145</name>
</gene>
<dbReference type="AlphaFoldDB" id="A0A0J7YAE7"/>
<evidence type="ECO:0000313" key="3">
    <source>
        <dbReference type="Proteomes" id="UP000052268"/>
    </source>
</evidence>
<proteinExistence type="predicted"/>
<dbReference type="RefSeq" id="WP_059149737.1">
    <property type="nucleotide sequence ID" value="NZ_KQ130452.1"/>
</dbReference>
<dbReference type="PATRIC" id="fig|1114963.3.peg.225"/>
<keyword evidence="1" id="KW-0812">Transmembrane</keyword>
<organism evidence="2 3">
    <name type="scientific">Novosphingobium barchaimii LL02</name>
    <dbReference type="NCBI Taxonomy" id="1114963"/>
    <lineage>
        <taxon>Bacteria</taxon>
        <taxon>Pseudomonadati</taxon>
        <taxon>Pseudomonadota</taxon>
        <taxon>Alphaproteobacteria</taxon>
        <taxon>Sphingomonadales</taxon>
        <taxon>Sphingomonadaceae</taxon>
        <taxon>Novosphingobium</taxon>
    </lineage>
</organism>
<evidence type="ECO:0000256" key="1">
    <source>
        <dbReference type="SAM" id="Phobius"/>
    </source>
</evidence>
<feature type="transmembrane region" description="Helical" evidence="1">
    <location>
        <begin position="12"/>
        <end position="32"/>
    </location>
</feature>